<comment type="caution">
    <text evidence="1">The sequence shown here is derived from an EMBL/GenBank/DDBJ whole genome shotgun (WGS) entry which is preliminary data.</text>
</comment>
<organism evidence="1 2">
    <name type="scientific">Diploptera punctata</name>
    <name type="common">Pacific beetle cockroach</name>
    <dbReference type="NCBI Taxonomy" id="6984"/>
    <lineage>
        <taxon>Eukaryota</taxon>
        <taxon>Metazoa</taxon>
        <taxon>Ecdysozoa</taxon>
        <taxon>Arthropoda</taxon>
        <taxon>Hexapoda</taxon>
        <taxon>Insecta</taxon>
        <taxon>Pterygota</taxon>
        <taxon>Neoptera</taxon>
        <taxon>Polyneoptera</taxon>
        <taxon>Dictyoptera</taxon>
        <taxon>Blattodea</taxon>
        <taxon>Blaberoidea</taxon>
        <taxon>Blaberidae</taxon>
        <taxon>Diplopterinae</taxon>
        <taxon>Diploptera</taxon>
    </lineage>
</organism>
<reference evidence="1" key="2">
    <citation type="submission" date="2023-05" db="EMBL/GenBank/DDBJ databases">
        <authorList>
            <person name="Fouks B."/>
        </authorList>
    </citation>
    <scope>NUCLEOTIDE SEQUENCE</scope>
    <source>
        <strain evidence="1">Stay&amp;Tobe</strain>
        <tissue evidence="1">Testes</tissue>
    </source>
</reference>
<feature type="non-terminal residue" evidence="1">
    <location>
        <position position="1"/>
    </location>
</feature>
<dbReference type="Proteomes" id="UP001233999">
    <property type="component" value="Unassembled WGS sequence"/>
</dbReference>
<evidence type="ECO:0000313" key="2">
    <source>
        <dbReference type="Proteomes" id="UP001233999"/>
    </source>
</evidence>
<keyword evidence="2" id="KW-1185">Reference proteome</keyword>
<dbReference type="EMBL" id="JASPKZ010010273">
    <property type="protein sequence ID" value="KAJ9574609.1"/>
    <property type="molecule type" value="Genomic_DNA"/>
</dbReference>
<evidence type="ECO:0000313" key="1">
    <source>
        <dbReference type="EMBL" id="KAJ9574609.1"/>
    </source>
</evidence>
<sequence>EKVRNVICSLSACKFKGNTTLDGHINLCPCVQYHPQTIPSSLTLTNQGIGVGVGGERQTRAGLRGSSIFWPTRPTPDFEKDQCGRIVNSVTLFGNLR</sequence>
<dbReference type="AlphaFoldDB" id="A0AAD7Z5S0"/>
<protein>
    <submittedName>
        <fullName evidence="1">Uncharacterized protein</fullName>
    </submittedName>
</protein>
<reference evidence="1" key="1">
    <citation type="journal article" date="2023" name="IScience">
        <title>Live-bearing cockroach genome reveals convergent evolutionary mechanisms linked to viviparity in insects and beyond.</title>
        <authorList>
            <person name="Fouks B."/>
            <person name="Harrison M.C."/>
            <person name="Mikhailova A.A."/>
            <person name="Marchal E."/>
            <person name="English S."/>
            <person name="Carruthers M."/>
            <person name="Jennings E.C."/>
            <person name="Chiamaka E.L."/>
            <person name="Frigard R.A."/>
            <person name="Pippel M."/>
            <person name="Attardo G.M."/>
            <person name="Benoit J.B."/>
            <person name="Bornberg-Bauer E."/>
            <person name="Tobe S.S."/>
        </authorList>
    </citation>
    <scope>NUCLEOTIDE SEQUENCE</scope>
    <source>
        <strain evidence="1">Stay&amp;Tobe</strain>
    </source>
</reference>
<accession>A0AAD7Z5S0</accession>
<proteinExistence type="predicted"/>
<feature type="non-terminal residue" evidence="1">
    <location>
        <position position="97"/>
    </location>
</feature>
<name>A0AAD7Z5S0_DIPPU</name>
<gene>
    <name evidence="1" type="ORF">L9F63_008236</name>
</gene>